<evidence type="ECO:0000256" key="11">
    <source>
        <dbReference type="PROSITE-ProRule" id="PRU00042"/>
    </source>
</evidence>
<feature type="region of interest" description="Disordered" evidence="12">
    <location>
        <begin position="25"/>
        <end position="62"/>
    </location>
</feature>
<dbReference type="PROSITE" id="PS00028">
    <property type="entry name" value="ZINC_FINGER_C2H2_1"/>
    <property type="match status" value="5"/>
</dbReference>
<evidence type="ECO:0000256" key="2">
    <source>
        <dbReference type="ARBA" id="ARBA00006991"/>
    </source>
</evidence>
<dbReference type="Gene3D" id="3.30.160.60">
    <property type="entry name" value="Classic Zinc Finger"/>
    <property type="match status" value="5"/>
</dbReference>
<dbReference type="WBParaSite" id="SSLN_0001361701-mRNA-1">
    <property type="protein sequence ID" value="SSLN_0001361701-mRNA-1"/>
    <property type="gene ID" value="SSLN_0001361701"/>
</dbReference>
<dbReference type="PANTHER" id="PTHR24384">
    <property type="entry name" value="FINGER PUTATIVE TRANSCRIPTION FACTOR FAMILY-RELATED"/>
    <property type="match status" value="1"/>
</dbReference>
<dbReference type="GO" id="GO:0008270">
    <property type="term" value="F:zinc ion binding"/>
    <property type="evidence" value="ECO:0007669"/>
    <property type="project" value="UniProtKB-KW"/>
</dbReference>
<name>A0A183T9G6_SCHSO</name>
<feature type="compositionally biased region" description="Polar residues" evidence="12">
    <location>
        <begin position="47"/>
        <end position="62"/>
    </location>
</feature>
<keyword evidence="6" id="KW-0862">Zinc</keyword>
<dbReference type="PROSITE" id="PS50157">
    <property type="entry name" value="ZINC_FINGER_C2H2_2"/>
    <property type="match status" value="6"/>
</dbReference>
<dbReference type="EMBL" id="UYSU01037810">
    <property type="protein sequence ID" value="VDL99499.1"/>
    <property type="molecule type" value="Genomic_DNA"/>
</dbReference>
<feature type="domain" description="C2H2-type" evidence="13">
    <location>
        <begin position="96"/>
        <end position="124"/>
    </location>
</feature>
<organism evidence="16">
    <name type="scientific">Schistocephalus solidus</name>
    <name type="common">Tapeworm</name>
    <dbReference type="NCBI Taxonomy" id="70667"/>
    <lineage>
        <taxon>Eukaryota</taxon>
        <taxon>Metazoa</taxon>
        <taxon>Spiralia</taxon>
        <taxon>Lophotrochozoa</taxon>
        <taxon>Platyhelminthes</taxon>
        <taxon>Cestoda</taxon>
        <taxon>Eucestoda</taxon>
        <taxon>Diphyllobothriidea</taxon>
        <taxon>Diphyllobothriidae</taxon>
        <taxon>Schistocephalus</taxon>
    </lineage>
</organism>
<evidence type="ECO:0000256" key="12">
    <source>
        <dbReference type="SAM" id="MobiDB-lite"/>
    </source>
</evidence>
<sequence>MDNACDPSPPLSVSQEAVCTVKSEAPDPTVTCKKEEPWPANERVENKNTTVSTSGDRTKTSSGRRPFKCELCGSAFTQKAALKRHDDVIHQGIANFVCDQCGYRFTSAVKLRLHVDSVHLDLRKFVCDLCGADFKSKQRLNSHVNAVHEESPALQCEICYSILSSKSSLSRHIASVHAEQVPAECNICFAVLCSKDSLNRHIAAVHEAFSELSCEHCGRVFKELANLRKHQKVVHQGLRPLHCPGCGGGFVSSSALTRHLKRCKSGSLSHCLFFLEISESPLDFFNLKVAAPLQLHLPQLGVDAEDSGPLQDFRVRDPVLPSQLQYSAEAAEMKVIQLPSLVRVDVPGLRSVKECRQDDDVVHLQFGV</sequence>
<keyword evidence="7" id="KW-0805">Transcription regulation</keyword>
<evidence type="ECO:0000313" key="14">
    <source>
        <dbReference type="EMBL" id="VDL99499.1"/>
    </source>
</evidence>
<dbReference type="STRING" id="70667.A0A183T9G6"/>
<dbReference type="GO" id="GO:0000978">
    <property type="term" value="F:RNA polymerase II cis-regulatory region sequence-specific DNA binding"/>
    <property type="evidence" value="ECO:0007669"/>
    <property type="project" value="TreeGrafter"/>
</dbReference>
<dbReference type="Pfam" id="PF13894">
    <property type="entry name" value="zf-C2H2_4"/>
    <property type="match status" value="1"/>
</dbReference>
<dbReference type="SMART" id="SM00355">
    <property type="entry name" value="ZnF_C2H2"/>
    <property type="match status" value="7"/>
</dbReference>
<dbReference type="Proteomes" id="UP000275846">
    <property type="component" value="Unassembled WGS sequence"/>
</dbReference>
<evidence type="ECO:0000256" key="8">
    <source>
        <dbReference type="ARBA" id="ARBA00023125"/>
    </source>
</evidence>
<evidence type="ECO:0000256" key="6">
    <source>
        <dbReference type="ARBA" id="ARBA00022833"/>
    </source>
</evidence>
<dbReference type="InterPro" id="IPR036236">
    <property type="entry name" value="Znf_C2H2_sf"/>
</dbReference>
<evidence type="ECO:0000256" key="9">
    <source>
        <dbReference type="ARBA" id="ARBA00023163"/>
    </source>
</evidence>
<feature type="domain" description="C2H2-type" evidence="13">
    <location>
        <begin position="125"/>
        <end position="153"/>
    </location>
</feature>
<keyword evidence="3" id="KW-0479">Metal-binding</keyword>
<dbReference type="AlphaFoldDB" id="A0A183T9G6"/>
<comment type="similarity">
    <text evidence="2">Belongs to the krueppel C2H2-type zinc-finger protein family.</text>
</comment>
<dbReference type="InterPro" id="IPR013087">
    <property type="entry name" value="Znf_C2H2_type"/>
</dbReference>
<accession>A0A183T9G6</accession>
<keyword evidence="4" id="KW-0677">Repeat</keyword>
<evidence type="ECO:0000313" key="15">
    <source>
        <dbReference type="Proteomes" id="UP000275846"/>
    </source>
</evidence>
<dbReference type="SUPFAM" id="SSF57667">
    <property type="entry name" value="beta-beta-alpha zinc fingers"/>
    <property type="match status" value="4"/>
</dbReference>
<feature type="domain" description="C2H2-type" evidence="13">
    <location>
        <begin position="212"/>
        <end position="240"/>
    </location>
</feature>
<feature type="compositionally biased region" description="Basic and acidic residues" evidence="12">
    <location>
        <begin position="32"/>
        <end position="46"/>
    </location>
</feature>
<evidence type="ECO:0000256" key="10">
    <source>
        <dbReference type="ARBA" id="ARBA00023242"/>
    </source>
</evidence>
<keyword evidence="15" id="KW-1185">Reference proteome</keyword>
<evidence type="ECO:0000256" key="3">
    <source>
        <dbReference type="ARBA" id="ARBA00022723"/>
    </source>
</evidence>
<gene>
    <name evidence="14" type="ORF">SSLN_LOCUS13114</name>
</gene>
<dbReference type="GO" id="GO:0000981">
    <property type="term" value="F:DNA-binding transcription factor activity, RNA polymerase II-specific"/>
    <property type="evidence" value="ECO:0007669"/>
    <property type="project" value="TreeGrafter"/>
</dbReference>
<proteinExistence type="inferred from homology"/>
<evidence type="ECO:0000313" key="16">
    <source>
        <dbReference type="WBParaSite" id="SSLN_0001361701-mRNA-1"/>
    </source>
</evidence>
<keyword evidence="9" id="KW-0804">Transcription</keyword>
<evidence type="ECO:0000259" key="13">
    <source>
        <dbReference type="PROSITE" id="PS50157"/>
    </source>
</evidence>
<evidence type="ECO:0000256" key="7">
    <source>
        <dbReference type="ARBA" id="ARBA00023015"/>
    </source>
</evidence>
<protein>
    <submittedName>
        <fullName evidence="16">Zinc finger and BTB domain-containing protein 14</fullName>
    </submittedName>
</protein>
<dbReference type="InterPro" id="IPR050752">
    <property type="entry name" value="C2H2-ZF_domain"/>
</dbReference>
<keyword evidence="5 11" id="KW-0863">Zinc-finger</keyword>
<keyword evidence="10" id="KW-0539">Nucleus</keyword>
<dbReference type="OrthoDB" id="6225450at2759"/>
<feature type="domain" description="C2H2-type" evidence="13">
    <location>
        <begin position="241"/>
        <end position="269"/>
    </location>
</feature>
<keyword evidence="8" id="KW-0238">DNA-binding</keyword>
<dbReference type="FunFam" id="3.30.160.60:FF:000075">
    <property type="entry name" value="Putative zinc finger protein 536"/>
    <property type="match status" value="1"/>
</dbReference>
<evidence type="ECO:0000256" key="1">
    <source>
        <dbReference type="ARBA" id="ARBA00004123"/>
    </source>
</evidence>
<dbReference type="Pfam" id="PF00096">
    <property type="entry name" value="zf-C2H2"/>
    <property type="match status" value="4"/>
</dbReference>
<reference evidence="16" key="1">
    <citation type="submission" date="2016-06" db="UniProtKB">
        <authorList>
            <consortium name="WormBaseParasite"/>
        </authorList>
    </citation>
    <scope>IDENTIFICATION</scope>
</reference>
<feature type="domain" description="C2H2-type" evidence="13">
    <location>
        <begin position="67"/>
        <end position="95"/>
    </location>
</feature>
<comment type="subcellular location">
    <subcellularLocation>
        <location evidence="1">Nucleus</location>
    </subcellularLocation>
</comment>
<dbReference type="GO" id="GO:0005634">
    <property type="term" value="C:nucleus"/>
    <property type="evidence" value="ECO:0007669"/>
    <property type="project" value="UniProtKB-SubCell"/>
</dbReference>
<evidence type="ECO:0000256" key="4">
    <source>
        <dbReference type="ARBA" id="ARBA00022737"/>
    </source>
</evidence>
<dbReference type="PANTHER" id="PTHR24384:SF189">
    <property type="entry name" value="C2H2-TYPE DOMAIN-CONTAINING PROTEIN-RELATED"/>
    <property type="match status" value="1"/>
</dbReference>
<evidence type="ECO:0000256" key="5">
    <source>
        <dbReference type="ARBA" id="ARBA00022771"/>
    </source>
</evidence>
<feature type="domain" description="C2H2-type" evidence="13">
    <location>
        <begin position="154"/>
        <end position="182"/>
    </location>
</feature>
<reference evidence="14 15" key="2">
    <citation type="submission" date="2018-11" db="EMBL/GenBank/DDBJ databases">
        <authorList>
            <consortium name="Pathogen Informatics"/>
        </authorList>
    </citation>
    <scope>NUCLEOTIDE SEQUENCE [LARGE SCALE GENOMIC DNA]</scope>
    <source>
        <strain evidence="14 15">NST_G2</strain>
    </source>
</reference>